<evidence type="ECO:0000313" key="2">
    <source>
        <dbReference type="EMBL" id="KIO17125.1"/>
    </source>
</evidence>
<gene>
    <name evidence="2" type="ORF">M407DRAFT_229284</name>
</gene>
<reference evidence="2 3" key="1">
    <citation type="submission" date="2014-04" db="EMBL/GenBank/DDBJ databases">
        <authorList>
            <consortium name="DOE Joint Genome Institute"/>
            <person name="Kuo A."/>
            <person name="Girlanda M."/>
            <person name="Perotto S."/>
            <person name="Kohler A."/>
            <person name="Nagy L.G."/>
            <person name="Floudas D."/>
            <person name="Copeland A."/>
            <person name="Barry K.W."/>
            <person name="Cichocki N."/>
            <person name="Veneault-Fourrey C."/>
            <person name="LaButti K."/>
            <person name="Lindquist E.A."/>
            <person name="Lipzen A."/>
            <person name="Lundell T."/>
            <person name="Morin E."/>
            <person name="Murat C."/>
            <person name="Sun H."/>
            <person name="Tunlid A."/>
            <person name="Henrissat B."/>
            <person name="Grigoriev I.V."/>
            <person name="Hibbett D.S."/>
            <person name="Martin F."/>
            <person name="Nordberg H.P."/>
            <person name="Cantor M.N."/>
            <person name="Hua S.X."/>
        </authorList>
    </citation>
    <scope>NUCLEOTIDE SEQUENCE [LARGE SCALE GENOMIC DNA]</scope>
    <source>
        <strain evidence="2 3">MUT 4182</strain>
    </source>
</reference>
<sequence length="100" mass="11050">SVYFNPAKTIGSMIEADFYCLVAALFSSAVCLAAFGLFWFFEEKPGLEIIAGTSVFLCIGLAMTGVAWAKVWMERPSFNTGELNFFFCLGRLPLTAMHFV</sequence>
<feature type="transmembrane region" description="Helical" evidence="1">
    <location>
        <begin position="18"/>
        <end position="41"/>
    </location>
</feature>
<feature type="transmembrane region" description="Helical" evidence="1">
    <location>
        <begin position="47"/>
        <end position="69"/>
    </location>
</feature>
<name>A0A0C3PR74_9AGAM</name>
<dbReference type="Proteomes" id="UP000054248">
    <property type="component" value="Unassembled WGS sequence"/>
</dbReference>
<accession>A0A0C3PR74</accession>
<organism evidence="2 3">
    <name type="scientific">Tulasnella calospora MUT 4182</name>
    <dbReference type="NCBI Taxonomy" id="1051891"/>
    <lineage>
        <taxon>Eukaryota</taxon>
        <taxon>Fungi</taxon>
        <taxon>Dikarya</taxon>
        <taxon>Basidiomycota</taxon>
        <taxon>Agaricomycotina</taxon>
        <taxon>Agaricomycetes</taxon>
        <taxon>Cantharellales</taxon>
        <taxon>Tulasnellaceae</taxon>
        <taxon>Tulasnella</taxon>
    </lineage>
</organism>
<keyword evidence="3" id="KW-1185">Reference proteome</keyword>
<dbReference type="STRING" id="1051891.A0A0C3PR74"/>
<feature type="non-terminal residue" evidence="2">
    <location>
        <position position="1"/>
    </location>
</feature>
<protein>
    <submittedName>
        <fullName evidence="2">Uncharacterized protein</fullName>
    </submittedName>
</protein>
<dbReference type="HOGENOM" id="CLU_2518678_0_0_1"/>
<dbReference type="EMBL" id="KN823428">
    <property type="protein sequence ID" value="KIO17125.1"/>
    <property type="molecule type" value="Genomic_DNA"/>
</dbReference>
<evidence type="ECO:0000313" key="3">
    <source>
        <dbReference type="Proteomes" id="UP000054248"/>
    </source>
</evidence>
<dbReference type="AlphaFoldDB" id="A0A0C3PR74"/>
<reference evidence="3" key="2">
    <citation type="submission" date="2015-01" db="EMBL/GenBank/DDBJ databases">
        <title>Evolutionary Origins and Diversification of the Mycorrhizal Mutualists.</title>
        <authorList>
            <consortium name="DOE Joint Genome Institute"/>
            <consortium name="Mycorrhizal Genomics Consortium"/>
            <person name="Kohler A."/>
            <person name="Kuo A."/>
            <person name="Nagy L.G."/>
            <person name="Floudas D."/>
            <person name="Copeland A."/>
            <person name="Barry K.W."/>
            <person name="Cichocki N."/>
            <person name="Veneault-Fourrey C."/>
            <person name="LaButti K."/>
            <person name="Lindquist E.A."/>
            <person name="Lipzen A."/>
            <person name="Lundell T."/>
            <person name="Morin E."/>
            <person name="Murat C."/>
            <person name="Riley R."/>
            <person name="Ohm R."/>
            <person name="Sun H."/>
            <person name="Tunlid A."/>
            <person name="Henrissat B."/>
            <person name="Grigoriev I.V."/>
            <person name="Hibbett D.S."/>
            <person name="Martin F."/>
        </authorList>
    </citation>
    <scope>NUCLEOTIDE SEQUENCE [LARGE SCALE GENOMIC DNA]</scope>
    <source>
        <strain evidence="3">MUT 4182</strain>
    </source>
</reference>
<proteinExistence type="predicted"/>
<evidence type="ECO:0000256" key="1">
    <source>
        <dbReference type="SAM" id="Phobius"/>
    </source>
</evidence>
<keyword evidence="1" id="KW-1133">Transmembrane helix</keyword>
<dbReference type="OrthoDB" id="68611at2759"/>
<keyword evidence="1" id="KW-0472">Membrane</keyword>
<keyword evidence="1" id="KW-0812">Transmembrane</keyword>